<dbReference type="EMBL" id="JBHLVZ010000003">
    <property type="protein sequence ID" value="MFC0385178.1"/>
    <property type="molecule type" value="Genomic_DNA"/>
</dbReference>
<organism evidence="3 4">
    <name type="scientific">Muricoccus vinaceus</name>
    <dbReference type="NCBI Taxonomy" id="424704"/>
    <lineage>
        <taxon>Bacteria</taxon>
        <taxon>Pseudomonadati</taxon>
        <taxon>Pseudomonadota</taxon>
        <taxon>Alphaproteobacteria</taxon>
        <taxon>Acetobacterales</taxon>
        <taxon>Roseomonadaceae</taxon>
        <taxon>Muricoccus</taxon>
    </lineage>
</organism>
<dbReference type="GO" id="GO:0016787">
    <property type="term" value="F:hydrolase activity"/>
    <property type="evidence" value="ECO:0007669"/>
    <property type="project" value="UniProtKB-KW"/>
</dbReference>
<dbReference type="RefSeq" id="WP_377049333.1">
    <property type="nucleotide sequence ID" value="NZ_JBHLVZ010000003.1"/>
</dbReference>
<accession>A0ABV6INJ9</accession>
<proteinExistence type="predicted"/>
<feature type="domain" description="AB hydrolase-1" evidence="2">
    <location>
        <begin position="22"/>
        <end position="241"/>
    </location>
</feature>
<dbReference type="InterPro" id="IPR029058">
    <property type="entry name" value="AB_hydrolase_fold"/>
</dbReference>
<protein>
    <submittedName>
        <fullName evidence="3">Alpha/beta fold hydrolase</fullName>
    </submittedName>
</protein>
<dbReference type="Pfam" id="PF00561">
    <property type="entry name" value="Abhydrolase_1"/>
    <property type="match status" value="1"/>
</dbReference>
<sequence length="260" mass="27090">MLALIDDHILHAALHGDEARSAVVLLHSLGTCGAAWAMQTQALARAHFVICPDFRGHGLSEISQRAVTVERLAEDVGAVLDHLGVEAFHLAGISLGGLVAQRLAGQRGSAVRSLTLLDSNVVSLNPPMWRDRAAQARAEGLDALADGIMERWMPAPERGTPGGRALRTMLGRTPPEGYAAACEALAMADCRADAAAIRAPATVAVGEFDQATPRTAAEALAGAIAGSVLRVIEGAAHIPLFGRAEVVTALLRETIARAGE</sequence>
<dbReference type="PANTHER" id="PTHR43798:SF31">
    <property type="entry name" value="AB HYDROLASE SUPERFAMILY PROTEIN YCLE"/>
    <property type="match status" value="1"/>
</dbReference>
<name>A0ABV6INJ9_9PROT</name>
<keyword evidence="4" id="KW-1185">Reference proteome</keyword>
<evidence type="ECO:0000259" key="2">
    <source>
        <dbReference type="Pfam" id="PF00561"/>
    </source>
</evidence>
<dbReference type="PANTHER" id="PTHR43798">
    <property type="entry name" value="MONOACYLGLYCEROL LIPASE"/>
    <property type="match status" value="1"/>
</dbReference>
<dbReference type="Gene3D" id="3.40.50.1820">
    <property type="entry name" value="alpha/beta hydrolase"/>
    <property type="match status" value="1"/>
</dbReference>
<keyword evidence="1 3" id="KW-0378">Hydrolase</keyword>
<evidence type="ECO:0000313" key="3">
    <source>
        <dbReference type="EMBL" id="MFC0385178.1"/>
    </source>
</evidence>
<dbReference type="InterPro" id="IPR050266">
    <property type="entry name" value="AB_hydrolase_sf"/>
</dbReference>
<comment type="caution">
    <text evidence="3">The sequence shown here is derived from an EMBL/GenBank/DDBJ whole genome shotgun (WGS) entry which is preliminary data.</text>
</comment>
<reference evidence="3 4" key="1">
    <citation type="submission" date="2024-09" db="EMBL/GenBank/DDBJ databases">
        <authorList>
            <person name="Sun Q."/>
            <person name="Mori K."/>
        </authorList>
    </citation>
    <scope>NUCLEOTIDE SEQUENCE [LARGE SCALE GENOMIC DNA]</scope>
    <source>
        <strain evidence="3 4">CCM 7468</strain>
    </source>
</reference>
<evidence type="ECO:0000256" key="1">
    <source>
        <dbReference type="ARBA" id="ARBA00022801"/>
    </source>
</evidence>
<dbReference type="Proteomes" id="UP001589789">
    <property type="component" value="Unassembled WGS sequence"/>
</dbReference>
<dbReference type="InterPro" id="IPR000073">
    <property type="entry name" value="AB_hydrolase_1"/>
</dbReference>
<gene>
    <name evidence="3" type="ORF">ACFFIC_06380</name>
</gene>
<evidence type="ECO:0000313" key="4">
    <source>
        <dbReference type="Proteomes" id="UP001589789"/>
    </source>
</evidence>
<dbReference type="SUPFAM" id="SSF53474">
    <property type="entry name" value="alpha/beta-Hydrolases"/>
    <property type="match status" value="1"/>
</dbReference>